<dbReference type="EMBL" id="CM047942">
    <property type="protein sequence ID" value="KAI9902233.1"/>
    <property type="molecule type" value="Genomic_DNA"/>
</dbReference>
<keyword evidence="2" id="KW-1185">Reference proteome</keyword>
<protein>
    <submittedName>
        <fullName evidence="1">Uncharacterized protein</fullName>
    </submittedName>
</protein>
<evidence type="ECO:0000313" key="2">
    <source>
        <dbReference type="Proteomes" id="UP001163324"/>
    </source>
</evidence>
<reference evidence="1" key="1">
    <citation type="submission" date="2022-10" db="EMBL/GenBank/DDBJ databases">
        <title>Complete Genome of Trichothecium roseum strain YXFP-22015, a Plant Pathogen Isolated from Citrus.</title>
        <authorList>
            <person name="Wang Y."/>
            <person name="Zhu L."/>
        </authorList>
    </citation>
    <scope>NUCLEOTIDE SEQUENCE</scope>
    <source>
        <strain evidence="1">YXFP-22015</strain>
    </source>
</reference>
<accession>A0ACC0V7Q0</accession>
<name>A0ACC0V7Q0_9HYPO</name>
<dbReference type="Proteomes" id="UP001163324">
    <property type="component" value="Chromosome 3"/>
</dbReference>
<sequence length="150" mass="16784">MVAKKTAAAILKAFYDAETEYMAAPEDQRDISAMSAVLSPDLEIIQTPALPYPGTFRGLQGLQEWSSKMASYFDVLEVQNPQVYEREGSDSVVSVSNLHLRVRETGQVLDFPLCQVIKVDLDKGQILEIRPFYWDVQGLNEAVGFAPSRR</sequence>
<evidence type="ECO:0000313" key="1">
    <source>
        <dbReference type="EMBL" id="KAI9902233.1"/>
    </source>
</evidence>
<comment type="caution">
    <text evidence="1">The sequence shown here is derived from an EMBL/GenBank/DDBJ whole genome shotgun (WGS) entry which is preliminary data.</text>
</comment>
<organism evidence="1 2">
    <name type="scientific">Trichothecium roseum</name>
    <dbReference type="NCBI Taxonomy" id="47278"/>
    <lineage>
        <taxon>Eukaryota</taxon>
        <taxon>Fungi</taxon>
        <taxon>Dikarya</taxon>
        <taxon>Ascomycota</taxon>
        <taxon>Pezizomycotina</taxon>
        <taxon>Sordariomycetes</taxon>
        <taxon>Hypocreomycetidae</taxon>
        <taxon>Hypocreales</taxon>
        <taxon>Hypocreales incertae sedis</taxon>
        <taxon>Trichothecium</taxon>
    </lineage>
</organism>
<proteinExistence type="predicted"/>
<gene>
    <name evidence="1" type="ORF">N3K66_004050</name>
</gene>